<dbReference type="Gene3D" id="2.70.50.70">
    <property type="match status" value="1"/>
</dbReference>
<keyword evidence="2" id="KW-0119">Carbohydrate metabolism</keyword>
<dbReference type="Proteomes" id="UP000541558">
    <property type="component" value="Unassembled WGS sequence"/>
</dbReference>
<protein>
    <recommendedName>
        <fullName evidence="2">AA9 family lytic polysaccharide monooxygenase</fullName>
        <ecNumber evidence="2">1.14.99.56</ecNumber>
    </recommendedName>
    <alternativeName>
        <fullName evidence="2">Endo-beta-1,4-glucanase</fullName>
    </alternativeName>
    <alternativeName>
        <fullName evidence="2">Glycosyl hydrolase 61 family protein</fullName>
    </alternativeName>
</protein>
<dbReference type="GO" id="GO:0030248">
    <property type="term" value="F:cellulose binding"/>
    <property type="evidence" value="ECO:0007669"/>
    <property type="project" value="UniProtKB-UniRule"/>
</dbReference>
<gene>
    <name evidence="5" type="ORF">D9611_007991</name>
</gene>
<dbReference type="OrthoDB" id="4849160at2759"/>
<evidence type="ECO:0000256" key="3">
    <source>
        <dbReference type="SAM" id="SignalP"/>
    </source>
</evidence>
<dbReference type="PANTHER" id="PTHR33353:SF19">
    <property type="entry name" value="GLYCOSYLHYDROLASE FAMILY 61-8 PROTEIN"/>
    <property type="match status" value="1"/>
</dbReference>
<dbReference type="InterPro" id="IPR005103">
    <property type="entry name" value="AA9_LPMO"/>
</dbReference>
<comment type="function">
    <text evidence="2">Lytic polysaccharide monooxygenase (LMPO) that depolymerizes crystalline and amorphous polysaccharides via the oxidation of scissile alpha- or beta-(1-4)-glycosidic bonds, yielding C1 and/or C4 oxidation products. Catalysis by LPMOs requires the reduction of the active-site copper from Cu(II) to Cu(I) by a reducing agent and H(2)O(2) or O(2) as a cosubstrate.</text>
</comment>
<evidence type="ECO:0000259" key="4">
    <source>
        <dbReference type="Pfam" id="PF03443"/>
    </source>
</evidence>
<dbReference type="CDD" id="cd21175">
    <property type="entry name" value="LPMO_AA9"/>
    <property type="match status" value="1"/>
</dbReference>
<feature type="signal peptide" evidence="3">
    <location>
        <begin position="1"/>
        <end position="25"/>
    </location>
</feature>
<accession>A0A8H5C079</accession>
<dbReference type="GO" id="GO:0008810">
    <property type="term" value="F:cellulase activity"/>
    <property type="evidence" value="ECO:0007669"/>
    <property type="project" value="UniProtKB-UniRule"/>
</dbReference>
<keyword evidence="2" id="KW-0136">Cellulose degradation</keyword>
<comment type="caution">
    <text evidence="5">The sequence shown here is derived from an EMBL/GenBank/DDBJ whole genome shotgun (WGS) entry which is preliminary data.</text>
</comment>
<keyword evidence="6" id="KW-1185">Reference proteome</keyword>
<evidence type="ECO:0000256" key="2">
    <source>
        <dbReference type="RuleBase" id="RU368122"/>
    </source>
</evidence>
<keyword evidence="3" id="KW-0732">Signal</keyword>
<dbReference type="GO" id="GO:0005576">
    <property type="term" value="C:extracellular region"/>
    <property type="evidence" value="ECO:0007669"/>
    <property type="project" value="UniProtKB-SubCell"/>
</dbReference>
<comment type="subcellular location">
    <subcellularLocation>
        <location evidence="2">Secreted</location>
    </subcellularLocation>
</comment>
<dbReference type="Pfam" id="PF03443">
    <property type="entry name" value="AA9"/>
    <property type="match status" value="1"/>
</dbReference>
<evidence type="ECO:0000313" key="6">
    <source>
        <dbReference type="Proteomes" id="UP000541558"/>
    </source>
</evidence>
<name>A0A8H5C079_9AGAR</name>
<reference evidence="5 6" key="1">
    <citation type="journal article" date="2020" name="ISME J.">
        <title>Uncovering the hidden diversity of litter-decomposition mechanisms in mushroom-forming fungi.</title>
        <authorList>
            <person name="Floudas D."/>
            <person name="Bentzer J."/>
            <person name="Ahren D."/>
            <person name="Johansson T."/>
            <person name="Persson P."/>
            <person name="Tunlid A."/>
        </authorList>
    </citation>
    <scope>NUCLEOTIDE SEQUENCE [LARGE SCALE GENOMIC DNA]</scope>
    <source>
        <strain evidence="5 6">CBS 175.51</strain>
    </source>
</reference>
<dbReference type="GO" id="GO:0030245">
    <property type="term" value="P:cellulose catabolic process"/>
    <property type="evidence" value="ECO:0007669"/>
    <property type="project" value="UniProtKB-UniRule"/>
</dbReference>
<dbReference type="InterPro" id="IPR049892">
    <property type="entry name" value="AA9"/>
</dbReference>
<keyword evidence="1 2" id="KW-1015">Disulfide bond</keyword>
<evidence type="ECO:0000313" key="5">
    <source>
        <dbReference type="EMBL" id="KAF5332266.1"/>
    </source>
</evidence>
<feature type="domain" description="Auxiliary Activity family 9 catalytic" evidence="4">
    <location>
        <begin position="21"/>
        <end position="233"/>
    </location>
</feature>
<dbReference type="EC" id="1.14.99.56" evidence="2"/>
<evidence type="ECO:0000256" key="1">
    <source>
        <dbReference type="ARBA" id="ARBA00023157"/>
    </source>
</evidence>
<dbReference type="PANTHER" id="PTHR33353">
    <property type="entry name" value="PUTATIVE (AFU_ORTHOLOGUE AFUA_1G12560)-RELATED"/>
    <property type="match status" value="1"/>
</dbReference>
<sequence>MLSPLTLLLLAPFLVVRVVAHGALASYIINDEEYIGYQPYAPPADQATIARPFPGIDPIRDPLSENLSCNNDGGPVGDGGKQLSAPIHPGDVITGVYGLWLHPFGPALVYMARCPGACVDSNSRDLKWFKIKEEGLIDGSIVYGNWGNGVVSKTGMYNATIPSYLEAGEYLIRHELISLHAIENGPQIYVECAQLKIVPREGESGQGRLPPSRYMVSFPGAYRSSDPGLNVNPFAPGGDEIMAYDIPGPAVWDGKDEESYGEALGALSNW</sequence>
<proteinExistence type="predicted"/>
<feature type="chain" id="PRO_5034809350" description="AA9 family lytic polysaccharide monooxygenase" evidence="3">
    <location>
        <begin position="26"/>
        <end position="270"/>
    </location>
</feature>
<dbReference type="AlphaFoldDB" id="A0A8H5C079"/>
<comment type="domain">
    <text evidence="2">Has a modular structure: an endo-beta-1,4-glucanase catalytic module at the N-terminus, a linker rich in serines and threonines, and a C-terminal carbohydrate-binding module (CBM).</text>
</comment>
<keyword evidence="2" id="KW-0624">Polysaccharide degradation</keyword>
<organism evidence="5 6">
    <name type="scientific">Ephemerocybe angulata</name>
    <dbReference type="NCBI Taxonomy" id="980116"/>
    <lineage>
        <taxon>Eukaryota</taxon>
        <taxon>Fungi</taxon>
        <taxon>Dikarya</taxon>
        <taxon>Basidiomycota</taxon>
        <taxon>Agaricomycotina</taxon>
        <taxon>Agaricomycetes</taxon>
        <taxon>Agaricomycetidae</taxon>
        <taxon>Agaricales</taxon>
        <taxon>Agaricineae</taxon>
        <taxon>Psathyrellaceae</taxon>
        <taxon>Ephemerocybe</taxon>
    </lineage>
</organism>
<comment type="catalytic activity">
    <reaction evidence="2">
        <text>[(1-&gt;4)-beta-D-glucosyl]n+m + reduced acceptor + O2 = 4-dehydro-beta-D-glucosyl-[(1-&gt;4)-beta-D-glucosyl]n-1 + [(1-&gt;4)-beta-D-glucosyl]m + acceptor + H2O.</text>
        <dbReference type="EC" id="1.14.99.56"/>
    </reaction>
</comment>
<keyword evidence="2" id="KW-0964">Secreted</keyword>
<dbReference type="EMBL" id="JAACJK010000111">
    <property type="protein sequence ID" value="KAF5332266.1"/>
    <property type="molecule type" value="Genomic_DNA"/>
</dbReference>